<dbReference type="EMBL" id="FQZS01000003">
    <property type="protein sequence ID" value="SHI45673.1"/>
    <property type="molecule type" value="Genomic_DNA"/>
</dbReference>
<keyword evidence="2" id="KW-1185">Reference proteome</keyword>
<protein>
    <recommendedName>
        <fullName evidence="3">2'-5' RNA ligase superfamily protein</fullName>
    </recommendedName>
</protein>
<gene>
    <name evidence="1" type="ORF">SAMN02745176_00357</name>
</gene>
<proteinExistence type="predicted"/>
<evidence type="ECO:0000313" key="2">
    <source>
        <dbReference type="Proteomes" id="UP000184442"/>
    </source>
</evidence>
<dbReference type="AlphaFoldDB" id="A0A1M6BB47"/>
<accession>A0A1M6BB47</accession>
<organism evidence="1 2">
    <name type="scientific">Lutispora thermophila DSM 19022</name>
    <dbReference type="NCBI Taxonomy" id="1122184"/>
    <lineage>
        <taxon>Bacteria</taxon>
        <taxon>Bacillati</taxon>
        <taxon>Bacillota</taxon>
        <taxon>Clostridia</taxon>
        <taxon>Lutisporales</taxon>
        <taxon>Lutisporaceae</taxon>
        <taxon>Lutispora</taxon>
    </lineage>
</organism>
<dbReference type="Proteomes" id="UP000184442">
    <property type="component" value="Unassembled WGS sequence"/>
</dbReference>
<evidence type="ECO:0008006" key="3">
    <source>
        <dbReference type="Google" id="ProtNLM"/>
    </source>
</evidence>
<sequence>MGNEVCAIWVLDDITNTKLNDILKILDTFGIEYNPIYGHITFSYFIIVDVDEIIQYTKKYAADKRTFNINCSALAL</sequence>
<dbReference type="RefSeq" id="WP_073023859.1">
    <property type="nucleotide sequence ID" value="NZ_FQZS01000003.1"/>
</dbReference>
<reference evidence="1 2" key="1">
    <citation type="submission" date="2016-11" db="EMBL/GenBank/DDBJ databases">
        <authorList>
            <person name="Jaros S."/>
            <person name="Januszkiewicz K."/>
            <person name="Wedrychowicz H."/>
        </authorList>
    </citation>
    <scope>NUCLEOTIDE SEQUENCE [LARGE SCALE GENOMIC DNA]</scope>
    <source>
        <strain evidence="1 2">DSM 19022</strain>
    </source>
</reference>
<name>A0A1M6BB47_9FIRM</name>
<dbReference type="OrthoDB" id="1709631at2"/>
<evidence type="ECO:0000313" key="1">
    <source>
        <dbReference type="EMBL" id="SHI45673.1"/>
    </source>
</evidence>